<evidence type="ECO:0000256" key="5">
    <source>
        <dbReference type="ARBA" id="ARBA00023288"/>
    </source>
</evidence>
<evidence type="ECO:0000256" key="2">
    <source>
        <dbReference type="ARBA" id="ARBA00022729"/>
    </source>
</evidence>
<keyword evidence="5" id="KW-0449">Lipoprotein</keyword>
<accession>A0ABT9ZE68</accession>
<dbReference type="PANTHER" id="PTHR43649:SF33">
    <property type="entry name" value="POLYGALACTURONAN_RHAMNOGALACTURONAN-BINDING PROTEIN YTCQ"/>
    <property type="match status" value="1"/>
</dbReference>
<comment type="caution">
    <text evidence="8">The sequence shown here is derived from an EMBL/GenBank/DDBJ whole genome shotgun (WGS) entry which is preliminary data.</text>
</comment>
<feature type="chain" id="PRO_5046784658" evidence="7">
    <location>
        <begin position="25"/>
        <end position="449"/>
    </location>
</feature>
<evidence type="ECO:0000256" key="1">
    <source>
        <dbReference type="ARBA" id="ARBA00022475"/>
    </source>
</evidence>
<dbReference type="InterPro" id="IPR006059">
    <property type="entry name" value="SBP"/>
</dbReference>
<organism evidence="8 9">
    <name type="scientific">Metabacillus malikii</name>
    <dbReference type="NCBI Taxonomy" id="1504265"/>
    <lineage>
        <taxon>Bacteria</taxon>
        <taxon>Bacillati</taxon>
        <taxon>Bacillota</taxon>
        <taxon>Bacilli</taxon>
        <taxon>Bacillales</taxon>
        <taxon>Bacillaceae</taxon>
        <taxon>Metabacillus</taxon>
    </lineage>
</organism>
<dbReference type="RefSeq" id="WP_307338252.1">
    <property type="nucleotide sequence ID" value="NZ_JAUSUD010000003.1"/>
</dbReference>
<dbReference type="Pfam" id="PF01547">
    <property type="entry name" value="SBP_bac_1"/>
    <property type="match status" value="1"/>
</dbReference>
<feature type="region of interest" description="Disordered" evidence="6">
    <location>
        <begin position="30"/>
        <end position="51"/>
    </location>
</feature>
<evidence type="ECO:0000256" key="3">
    <source>
        <dbReference type="ARBA" id="ARBA00023136"/>
    </source>
</evidence>
<keyword evidence="3" id="KW-0472">Membrane</keyword>
<evidence type="ECO:0000256" key="4">
    <source>
        <dbReference type="ARBA" id="ARBA00023139"/>
    </source>
</evidence>
<keyword evidence="4" id="KW-0564">Palmitate</keyword>
<keyword evidence="2 7" id="KW-0732">Signal</keyword>
<dbReference type="EMBL" id="JAUSUD010000003">
    <property type="protein sequence ID" value="MDQ0229863.1"/>
    <property type="molecule type" value="Genomic_DNA"/>
</dbReference>
<keyword evidence="9" id="KW-1185">Reference proteome</keyword>
<dbReference type="InterPro" id="IPR050490">
    <property type="entry name" value="Bact_solute-bd_prot1"/>
</dbReference>
<gene>
    <name evidence="8" type="ORF">J2S19_001115</name>
</gene>
<reference evidence="8 9" key="1">
    <citation type="submission" date="2023-07" db="EMBL/GenBank/DDBJ databases">
        <title>Genomic Encyclopedia of Type Strains, Phase IV (KMG-IV): sequencing the most valuable type-strain genomes for metagenomic binning, comparative biology and taxonomic classification.</title>
        <authorList>
            <person name="Goeker M."/>
        </authorList>
    </citation>
    <scope>NUCLEOTIDE SEQUENCE [LARGE SCALE GENOMIC DNA]</scope>
    <source>
        <strain evidence="8 9">DSM 29005</strain>
    </source>
</reference>
<proteinExistence type="predicted"/>
<protein>
    <submittedName>
        <fullName evidence="8">Multiple sugar transport system substrate-binding protein</fullName>
    </submittedName>
</protein>
<dbReference type="Proteomes" id="UP001234495">
    <property type="component" value="Unassembled WGS sequence"/>
</dbReference>
<dbReference type="CDD" id="cd13585">
    <property type="entry name" value="PBP2_TMBP_like"/>
    <property type="match status" value="1"/>
</dbReference>
<dbReference type="SUPFAM" id="SSF53850">
    <property type="entry name" value="Periplasmic binding protein-like II"/>
    <property type="match status" value="1"/>
</dbReference>
<dbReference type="PROSITE" id="PS51257">
    <property type="entry name" value="PROKAR_LIPOPROTEIN"/>
    <property type="match status" value="1"/>
</dbReference>
<feature type="signal peptide" evidence="7">
    <location>
        <begin position="1"/>
        <end position="24"/>
    </location>
</feature>
<evidence type="ECO:0000313" key="8">
    <source>
        <dbReference type="EMBL" id="MDQ0229863.1"/>
    </source>
</evidence>
<dbReference type="Gene3D" id="3.40.190.10">
    <property type="entry name" value="Periplasmic binding protein-like II"/>
    <property type="match status" value="1"/>
</dbReference>
<evidence type="ECO:0000256" key="7">
    <source>
        <dbReference type="SAM" id="SignalP"/>
    </source>
</evidence>
<keyword evidence="8" id="KW-0762">Sugar transport</keyword>
<evidence type="ECO:0000256" key="6">
    <source>
        <dbReference type="SAM" id="MobiDB-lite"/>
    </source>
</evidence>
<name>A0ABT9ZE68_9BACI</name>
<keyword evidence="8" id="KW-0813">Transport</keyword>
<evidence type="ECO:0000313" key="9">
    <source>
        <dbReference type="Proteomes" id="UP001234495"/>
    </source>
</evidence>
<sequence>MFKFNKKLAKSILALSMVSGLVLAGCSGGNEPSSGGKESGGGKTDGPAKITFWDENASPERTPLWEEVIKQFEEKNPDIDVEYVGIPNKSAKSKYDAAIAANDTPDVGSVQTTWLPEFAIREALLPLDDYFEGSELKDKINASAIEFNKKITQDGKLYGVPYAQNLDTIWIRTDWFEEAGVKEPETFDEFFTAIEQMTDKDNGRYGYTIRGGAGGSFQLQRLMFAYSGLDYFSEDGKVNINDPKHVEFVEKYLSYYEKFTPKSDITNGYKEMIAGFDTGVVAMVHHNVGSYGEHKKSLEEGTFKTLPLPKTEDGKYVAEGGNAVNVAVFKSSKNPDAAWKFVEFVNSKEAQSLWNESTGQIPTNSEVLDDEWVQNAQHIKVAFEVYENAETKLYEPPFYLPDYRSILDNIVDPGIQQVMSNEKTAKEFLDEWAKAIEDSKAKYDETFKK</sequence>
<keyword evidence="1" id="KW-1003">Cell membrane</keyword>
<dbReference type="PANTHER" id="PTHR43649">
    <property type="entry name" value="ARABINOSE-BINDING PROTEIN-RELATED"/>
    <property type="match status" value="1"/>
</dbReference>